<accession>A0AAN9SM21</accession>
<evidence type="ECO:0000256" key="6">
    <source>
        <dbReference type="ARBA" id="ARBA00023054"/>
    </source>
</evidence>
<comment type="subcellular location">
    <subcellularLocation>
        <location evidence="1">Chromosome</location>
        <location evidence="1">Centromere</location>
    </subcellularLocation>
</comment>
<evidence type="ECO:0000256" key="7">
    <source>
        <dbReference type="ARBA" id="ARBA00023306"/>
    </source>
</evidence>
<protein>
    <recommendedName>
        <fullName evidence="10">Kinetochore protein Nuf2 N-terminal domain-containing protein</fullName>
    </recommendedName>
</protein>
<evidence type="ECO:0000256" key="8">
    <source>
        <dbReference type="ARBA" id="ARBA00023328"/>
    </source>
</evidence>
<comment type="similarity">
    <text evidence="2">Belongs to the NUF2 family.</text>
</comment>
<evidence type="ECO:0000256" key="4">
    <source>
        <dbReference type="ARBA" id="ARBA00022618"/>
    </source>
</evidence>
<proteinExistence type="inferred from homology"/>
<dbReference type="PANTHER" id="PTHR48441:SF1">
    <property type="entry name" value="NT-3"/>
    <property type="match status" value="1"/>
</dbReference>
<keyword evidence="6 9" id="KW-0175">Coiled coil</keyword>
<feature type="coiled-coil region" evidence="9">
    <location>
        <begin position="134"/>
        <end position="211"/>
    </location>
</feature>
<evidence type="ECO:0000256" key="1">
    <source>
        <dbReference type="ARBA" id="ARBA00004584"/>
    </source>
</evidence>
<keyword evidence="7" id="KW-0131">Cell cycle</keyword>
<sequence>MEYEYPELRRHEVIKILAQFQMANVTEQEICKATSSFISDLYSRVLIHLGILLEEDAEQLDFNALEQLENPDLHIDSVRTIQLYNNISEVLAALECPRKFTLADLIMPDPDGTFTFLGALLNFCLYRDTKMKSVSEIVEQVEALEMQRIELEETTILQLKMEISEFNEAKERDMPLVEEVEVKVKELKQTIATLNNQQSLLRSTLRKLKEKSGEMDEKITNAEFALVDNVKENANLRSKIGQSPDKVQRALEENKLAREEARNAERLAMQAFHEKTALVEVFSKAYKKMSKHYKLMQTIQEQVNSAKSIEKDLKVLKAKLSDEEISEKSLEVKLVERQSKVEQMEELRRQLEKEHNIMCQEATKYLNSTKLEVESKRSATETRQRNVEAVLSEVDTINSKITSEIESRAVKVEMLARKCEELVEAFHNYANPIAAVIESEQKRLKLPKGGGIDISE</sequence>
<comment type="caution">
    <text evidence="11">The sequence shown here is derived from an EMBL/GenBank/DDBJ whole genome shotgun (WGS) entry which is preliminary data.</text>
</comment>
<dbReference type="EMBL" id="JAYMYS010000003">
    <property type="protein sequence ID" value="KAK7399677.1"/>
    <property type="molecule type" value="Genomic_DNA"/>
</dbReference>
<dbReference type="PANTHER" id="PTHR48441">
    <property type="match status" value="1"/>
</dbReference>
<keyword evidence="4" id="KW-0132">Cell division</keyword>
<dbReference type="Pfam" id="PF03800">
    <property type="entry name" value="Nuf2"/>
    <property type="match status" value="1"/>
</dbReference>
<keyword evidence="8" id="KW-0137">Centromere</keyword>
<reference evidence="11 12" key="1">
    <citation type="submission" date="2024-01" db="EMBL/GenBank/DDBJ databases">
        <title>The genomes of 5 underutilized Papilionoideae crops provide insights into root nodulation and disease resistanc.</title>
        <authorList>
            <person name="Jiang F."/>
        </authorList>
    </citation>
    <scope>NUCLEOTIDE SEQUENCE [LARGE SCALE GENOMIC DNA]</scope>
    <source>
        <strain evidence="11">DUOXIRENSHENG_FW03</strain>
        <tissue evidence="11">Leaves</tissue>
    </source>
</reference>
<gene>
    <name evidence="11" type="ORF">VNO78_10865</name>
</gene>
<keyword evidence="5" id="KW-0498">Mitosis</keyword>
<evidence type="ECO:0000313" key="11">
    <source>
        <dbReference type="EMBL" id="KAK7399677.1"/>
    </source>
</evidence>
<dbReference type="GO" id="GO:0031262">
    <property type="term" value="C:Ndc80 complex"/>
    <property type="evidence" value="ECO:0007669"/>
    <property type="project" value="InterPro"/>
</dbReference>
<dbReference type="InterPro" id="IPR038275">
    <property type="entry name" value="Nuf2_N_sf"/>
</dbReference>
<evidence type="ECO:0000256" key="5">
    <source>
        <dbReference type="ARBA" id="ARBA00022776"/>
    </source>
</evidence>
<evidence type="ECO:0000259" key="10">
    <source>
        <dbReference type="Pfam" id="PF03800"/>
    </source>
</evidence>
<feature type="domain" description="Kinetochore protein Nuf2 N-terminal" evidence="10">
    <location>
        <begin position="3"/>
        <end position="142"/>
    </location>
</feature>
<organism evidence="11 12">
    <name type="scientific">Psophocarpus tetragonolobus</name>
    <name type="common">Winged bean</name>
    <name type="synonym">Dolichos tetragonolobus</name>
    <dbReference type="NCBI Taxonomy" id="3891"/>
    <lineage>
        <taxon>Eukaryota</taxon>
        <taxon>Viridiplantae</taxon>
        <taxon>Streptophyta</taxon>
        <taxon>Embryophyta</taxon>
        <taxon>Tracheophyta</taxon>
        <taxon>Spermatophyta</taxon>
        <taxon>Magnoliopsida</taxon>
        <taxon>eudicotyledons</taxon>
        <taxon>Gunneridae</taxon>
        <taxon>Pentapetalae</taxon>
        <taxon>rosids</taxon>
        <taxon>fabids</taxon>
        <taxon>Fabales</taxon>
        <taxon>Fabaceae</taxon>
        <taxon>Papilionoideae</taxon>
        <taxon>50 kb inversion clade</taxon>
        <taxon>NPAAA clade</taxon>
        <taxon>indigoferoid/millettioid clade</taxon>
        <taxon>Phaseoleae</taxon>
        <taxon>Psophocarpus</taxon>
    </lineage>
</organism>
<evidence type="ECO:0000313" key="12">
    <source>
        <dbReference type="Proteomes" id="UP001386955"/>
    </source>
</evidence>
<keyword evidence="12" id="KW-1185">Reference proteome</keyword>
<evidence type="ECO:0000256" key="3">
    <source>
        <dbReference type="ARBA" id="ARBA00022454"/>
    </source>
</evidence>
<evidence type="ECO:0000256" key="2">
    <source>
        <dbReference type="ARBA" id="ARBA00005498"/>
    </source>
</evidence>
<feature type="coiled-coil region" evidence="9">
    <location>
        <begin position="299"/>
        <end position="361"/>
    </location>
</feature>
<name>A0AAN9SM21_PSOTE</name>
<dbReference type="Gene3D" id="1.10.418.60">
    <property type="entry name" value="Ncd80 complex, Nuf2 subunit"/>
    <property type="match status" value="1"/>
</dbReference>
<dbReference type="Proteomes" id="UP001386955">
    <property type="component" value="Unassembled WGS sequence"/>
</dbReference>
<dbReference type="GO" id="GO:0051301">
    <property type="term" value="P:cell division"/>
    <property type="evidence" value="ECO:0007669"/>
    <property type="project" value="UniProtKB-KW"/>
</dbReference>
<evidence type="ECO:0000256" key="9">
    <source>
        <dbReference type="SAM" id="Coils"/>
    </source>
</evidence>
<dbReference type="InterPro" id="IPR005549">
    <property type="entry name" value="Kinetochore_Nuf2_N"/>
</dbReference>
<dbReference type="AlphaFoldDB" id="A0AAN9SM21"/>
<keyword evidence="3" id="KW-0158">Chromosome</keyword>